<feature type="compositionally biased region" description="Acidic residues" evidence="6">
    <location>
        <begin position="159"/>
        <end position="177"/>
    </location>
</feature>
<evidence type="ECO:0000256" key="3">
    <source>
        <dbReference type="ARBA" id="ARBA00022705"/>
    </source>
</evidence>
<evidence type="ECO:0000313" key="8">
    <source>
        <dbReference type="Proteomes" id="UP001165080"/>
    </source>
</evidence>
<evidence type="ECO:0008006" key="9">
    <source>
        <dbReference type="Google" id="ProtNLM"/>
    </source>
</evidence>
<accession>A0A9W6BP92</accession>
<keyword evidence="8" id="KW-1185">Reference proteome</keyword>
<comment type="similarity">
    <text evidence="2">Belongs to the CDC45 family.</text>
</comment>
<name>A0A9W6BP92_9CHLO</name>
<evidence type="ECO:0000313" key="7">
    <source>
        <dbReference type="EMBL" id="GLC55237.1"/>
    </source>
</evidence>
<dbReference type="InterPro" id="IPR003874">
    <property type="entry name" value="CDC45"/>
</dbReference>
<keyword evidence="3" id="KW-0235">DNA replication</keyword>
<protein>
    <recommendedName>
        <fullName evidence="9">Cell division control protein 45</fullName>
    </recommendedName>
</protein>
<dbReference type="GO" id="GO:0000727">
    <property type="term" value="P:double-strand break repair via break-induced replication"/>
    <property type="evidence" value="ECO:0007669"/>
    <property type="project" value="TreeGrafter"/>
</dbReference>
<dbReference type="EMBL" id="BRXU01000012">
    <property type="protein sequence ID" value="GLC55237.1"/>
    <property type="molecule type" value="Genomic_DNA"/>
</dbReference>
<proteinExistence type="inferred from homology"/>
<dbReference type="AlphaFoldDB" id="A0A9W6BP92"/>
<dbReference type="Pfam" id="PF02724">
    <property type="entry name" value="CDC45"/>
    <property type="match status" value="1"/>
</dbReference>
<evidence type="ECO:0000256" key="1">
    <source>
        <dbReference type="ARBA" id="ARBA00004123"/>
    </source>
</evidence>
<evidence type="ECO:0000256" key="2">
    <source>
        <dbReference type="ARBA" id="ARBA00010727"/>
    </source>
</evidence>
<dbReference type="GO" id="GO:0003697">
    <property type="term" value="F:single-stranded DNA binding"/>
    <property type="evidence" value="ECO:0007669"/>
    <property type="project" value="TreeGrafter"/>
</dbReference>
<dbReference type="GO" id="GO:0006270">
    <property type="term" value="P:DNA replication initiation"/>
    <property type="evidence" value="ECO:0007669"/>
    <property type="project" value="InterPro"/>
</dbReference>
<comment type="caution">
    <text evidence="7">The sequence shown here is derived from an EMBL/GenBank/DDBJ whole genome shotgun (WGS) entry which is preliminary data.</text>
</comment>
<dbReference type="PANTHER" id="PTHR10507">
    <property type="entry name" value="CDC45-RELATED PROTEIN"/>
    <property type="match status" value="1"/>
</dbReference>
<dbReference type="PANTHER" id="PTHR10507:SF0">
    <property type="entry name" value="CELL DIVISION CONTROL PROTEIN 45 HOMOLOG"/>
    <property type="match status" value="1"/>
</dbReference>
<gene>
    <name evidence="7" type="primary">PLEST001175</name>
    <name evidence="7" type="ORF">PLESTB_000962800</name>
</gene>
<dbReference type="GO" id="GO:0003688">
    <property type="term" value="F:DNA replication origin binding"/>
    <property type="evidence" value="ECO:0007669"/>
    <property type="project" value="TreeGrafter"/>
</dbReference>
<feature type="region of interest" description="Disordered" evidence="6">
    <location>
        <begin position="129"/>
        <end position="227"/>
    </location>
</feature>
<sequence>MIVPGGYLGQVYQAIKTDSKGSEDQSVLCLAACVDADSVCASQLLLNLFNREGIHFSLVPVACYEEVREHCASLSDAQEVKTVLLLNCGATEDVRSLCNLPSNVRIIIIDHHRPVWHGHNNEDDMDTLVLVDDDDPVPKPSIPVYDQQLDNEVAQSDESASESDDSENEDPDEEEGEELGRDVAGRGRKRRREQDDVSPPKRGPGTHAETAAARRKRAEEVDSYYSDRNGYGKPSSLLLYHLSHQLHHDDNFHAWCAIVALTEQLLFQQISKQQYNTWRDNLALNVKTQQDPDQEEAALEGGTLLSMPRHKVQVEPCEDLRLTLLRYWTIEDSLRYTGYVAARLQTWRQKGLDNLRSLLTYMCIPLKHASTPYKGLREVYNGQLRSQLPRFAPQHMLAWDSLHFNSFRLLYKHEELSASDMVFALLGLLTEAEPGNPDAQRTAFNNAQSALHVQRNLHIVERGVELAKQMCQDVVHECGLMITAGKVKGGRAADYRWVNVADSNALANPRFRHPTVLKYMALFLRDATSCRYSSSDARRPMVIAGAPDERGLCCLVSVHAKHISGNRLQNNPFARPFIETASALNIIPLKSAFENATYHIRKEDVTAFLGKLQDVVGDYRAAAQQAQAAQQA</sequence>
<dbReference type="SUPFAM" id="SSF64182">
    <property type="entry name" value="DHH phosphoesterases"/>
    <property type="match status" value="1"/>
</dbReference>
<dbReference type="GO" id="GO:0031261">
    <property type="term" value="C:DNA replication preinitiation complex"/>
    <property type="evidence" value="ECO:0007669"/>
    <property type="project" value="TreeGrafter"/>
</dbReference>
<organism evidence="7 8">
    <name type="scientific">Pleodorina starrii</name>
    <dbReference type="NCBI Taxonomy" id="330485"/>
    <lineage>
        <taxon>Eukaryota</taxon>
        <taxon>Viridiplantae</taxon>
        <taxon>Chlorophyta</taxon>
        <taxon>core chlorophytes</taxon>
        <taxon>Chlorophyceae</taxon>
        <taxon>CS clade</taxon>
        <taxon>Chlamydomonadales</taxon>
        <taxon>Volvocaceae</taxon>
        <taxon>Pleodorina</taxon>
    </lineage>
</organism>
<keyword evidence="4" id="KW-0539">Nucleus</keyword>
<dbReference type="OrthoDB" id="10258882at2759"/>
<dbReference type="Proteomes" id="UP001165080">
    <property type="component" value="Unassembled WGS sequence"/>
</dbReference>
<dbReference type="InterPro" id="IPR038763">
    <property type="entry name" value="DHH_sf"/>
</dbReference>
<reference evidence="7 8" key="1">
    <citation type="journal article" date="2023" name="Commun. Biol.">
        <title>Reorganization of the ancestral sex-determining regions during the evolution of trioecy in Pleodorina starrii.</title>
        <authorList>
            <person name="Takahashi K."/>
            <person name="Suzuki S."/>
            <person name="Kawai-Toyooka H."/>
            <person name="Yamamoto K."/>
            <person name="Hamaji T."/>
            <person name="Ootsuki R."/>
            <person name="Yamaguchi H."/>
            <person name="Kawachi M."/>
            <person name="Higashiyama T."/>
            <person name="Nozaki H."/>
        </authorList>
    </citation>
    <scope>NUCLEOTIDE SEQUENCE [LARGE SCALE GENOMIC DNA]</scope>
    <source>
        <strain evidence="7 8">NIES-4479</strain>
    </source>
</reference>
<comment type="subcellular location">
    <subcellularLocation>
        <location evidence="1">Nucleus</location>
    </subcellularLocation>
</comment>
<dbReference type="GO" id="GO:0003682">
    <property type="term" value="F:chromatin binding"/>
    <property type="evidence" value="ECO:0007669"/>
    <property type="project" value="TreeGrafter"/>
</dbReference>
<evidence type="ECO:0000256" key="6">
    <source>
        <dbReference type="SAM" id="MobiDB-lite"/>
    </source>
</evidence>
<evidence type="ECO:0000256" key="4">
    <source>
        <dbReference type="ARBA" id="ARBA00023242"/>
    </source>
</evidence>
<evidence type="ECO:0000256" key="5">
    <source>
        <dbReference type="ARBA" id="ARBA00023306"/>
    </source>
</evidence>
<keyword evidence="5" id="KW-0131">Cell cycle</keyword>
<dbReference type="GO" id="GO:1902977">
    <property type="term" value="P:mitotic DNA replication preinitiation complex assembly"/>
    <property type="evidence" value="ECO:0007669"/>
    <property type="project" value="TreeGrafter"/>
</dbReference>